<proteinExistence type="inferred from homology"/>
<dbReference type="PANTHER" id="PTHR12175:SF1">
    <property type="entry name" value="PITH DOMAIN-CONTAINING PROTEIN 1"/>
    <property type="match status" value="1"/>
</dbReference>
<comment type="caution">
    <text evidence="3">The sequence shown here is derived from an EMBL/GenBank/DDBJ whole genome shotgun (WGS) entry which is preliminary data.</text>
</comment>
<dbReference type="Pfam" id="PF06201">
    <property type="entry name" value="PITH"/>
    <property type="match status" value="1"/>
</dbReference>
<dbReference type="InterPro" id="IPR008979">
    <property type="entry name" value="Galactose-bd-like_sf"/>
</dbReference>
<evidence type="ECO:0000313" key="3">
    <source>
        <dbReference type="EMBL" id="KAK9872297.1"/>
    </source>
</evidence>
<protein>
    <recommendedName>
        <fullName evidence="2">PITH domain-containing protein</fullName>
    </recommendedName>
</protein>
<dbReference type="Gene3D" id="2.60.120.470">
    <property type="entry name" value="PITH domain"/>
    <property type="match status" value="1"/>
</dbReference>
<organism evidence="3 4">
    <name type="scientific">Henosepilachna vigintioctopunctata</name>
    <dbReference type="NCBI Taxonomy" id="420089"/>
    <lineage>
        <taxon>Eukaryota</taxon>
        <taxon>Metazoa</taxon>
        <taxon>Ecdysozoa</taxon>
        <taxon>Arthropoda</taxon>
        <taxon>Hexapoda</taxon>
        <taxon>Insecta</taxon>
        <taxon>Pterygota</taxon>
        <taxon>Neoptera</taxon>
        <taxon>Endopterygota</taxon>
        <taxon>Coleoptera</taxon>
        <taxon>Polyphaga</taxon>
        <taxon>Cucujiformia</taxon>
        <taxon>Coccinelloidea</taxon>
        <taxon>Coccinellidae</taxon>
        <taxon>Epilachninae</taxon>
        <taxon>Epilachnini</taxon>
        <taxon>Henosepilachna</taxon>
    </lineage>
</organism>
<dbReference type="AlphaFoldDB" id="A0AAW1TW48"/>
<name>A0AAW1TW48_9CUCU</name>
<dbReference type="Proteomes" id="UP001431783">
    <property type="component" value="Unassembled WGS sequence"/>
</dbReference>
<sequence>MAPHGGNGKCCEGDSHSHDSAEMGIEYSLYTKINKDNLECLNEECEGSGKTIFKPWEERLNFDTMVQSDADEELLFKIPFTANIKLKGIIIIGSEDGSHPSRMRIYKNRPSMTFDDVSSLPDQEFALHQDSSGSLEYATKVVTFNNVHHLTLHFPSNFGEEKTKIYYIGLRGEFFETHHHGVTICNYEARPNMSDHKNALDEMSTHRIQ</sequence>
<dbReference type="PANTHER" id="PTHR12175">
    <property type="entry name" value="AD039 HT014 THIOREDOXIN FAMILY TRP26"/>
    <property type="match status" value="1"/>
</dbReference>
<dbReference type="InterPro" id="IPR010400">
    <property type="entry name" value="PITH_dom"/>
</dbReference>
<evidence type="ECO:0000256" key="1">
    <source>
        <dbReference type="ARBA" id="ARBA00025788"/>
    </source>
</evidence>
<dbReference type="SUPFAM" id="SSF49785">
    <property type="entry name" value="Galactose-binding domain-like"/>
    <property type="match status" value="1"/>
</dbReference>
<comment type="similarity">
    <text evidence="1">Belongs to the PITHD1 family.</text>
</comment>
<dbReference type="InterPro" id="IPR037047">
    <property type="entry name" value="PITH_dom_sf"/>
</dbReference>
<evidence type="ECO:0000259" key="2">
    <source>
        <dbReference type="PROSITE" id="PS51532"/>
    </source>
</evidence>
<dbReference type="GO" id="GO:0045654">
    <property type="term" value="P:positive regulation of megakaryocyte differentiation"/>
    <property type="evidence" value="ECO:0007669"/>
    <property type="project" value="UniProtKB-ARBA"/>
</dbReference>
<dbReference type="InterPro" id="IPR045099">
    <property type="entry name" value="PITH1-like"/>
</dbReference>
<dbReference type="GO" id="GO:0005737">
    <property type="term" value="C:cytoplasm"/>
    <property type="evidence" value="ECO:0007669"/>
    <property type="project" value="UniProtKB-ARBA"/>
</dbReference>
<feature type="domain" description="PITH" evidence="2">
    <location>
        <begin position="18"/>
        <end position="190"/>
    </location>
</feature>
<evidence type="ECO:0000313" key="4">
    <source>
        <dbReference type="Proteomes" id="UP001431783"/>
    </source>
</evidence>
<reference evidence="3 4" key="1">
    <citation type="submission" date="2023-03" db="EMBL/GenBank/DDBJ databases">
        <title>Genome insight into feeding habits of ladybird beetles.</title>
        <authorList>
            <person name="Li H.-S."/>
            <person name="Huang Y.-H."/>
            <person name="Pang H."/>
        </authorList>
    </citation>
    <scope>NUCLEOTIDE SEQUENCE [LARGE SCALE GENOMIC DNA]</scope>
    <source>
        <strain evidence="3">SYSU_2023b</strain>
        <tissue evidence="3">Whole body</tissue>
    </source>
</reference>
<dbReference type="EMBL" id="JARQZJ010000010">
    <property type="protein sequence ID" value="KAK9872297.1"/>
    <property type="molecule type" value="Genomic_DNA"/>
</dbReference>
<dbReference type="GO" id="GO:0005634">
    <property type="term" value="C:nucleus"/>
    <property type="evidence" value="ECO:0007669"/>
    <property type="project" value="TreeGrafter"/>
</dbReference>
<dbReference type="GO" id="GO:0080090">
    <property type="term" value="P:regulation of primary metabolic process"/>
    <property type="evidence" value="ECO:0007669"/>
    <property type="project" value="UniProtKB-ARBA"/>
</dbReference>
<dbReference type="FunFam" id="2.60.120.470:FF:000002">
    <property type="entry name" value="PITH domain-containing protein 1"/>
    <property type="match status" value="1"/>
</dbReference>
<keyword evidence="4" id="KW-1185">Reference proteome</keyword>
<dbReference type="GO" id="GO:0060255">
    <property type="term" value="P:regulation of macromolecule metabolic process"/>
    <property type="evidence" value="ECO:0007669"/>
    <property type="project" value="UniProtKB-ARBA"/>
</dbReference>
<accession>A0AAW1TW48</accession>
<gene>
    <name evidence="3" type="ORF">WA026_017099</name>
</gene>
<dbReference type="PROSITE" id="PS51532">
    <property type="entry name" value="PITH"/>
    <property type="match status" value="1"/>
</dbReference>